<proteinExistence type="predicted"/>
<keyword evidence="2" id="KW-1185">Reference proteome</keyword>
<reference evidence="1 2" key="1">
    <citation type="submission" date="2024-10" db="EMBL/GenBank/DDBJ databases">
        <title>The Natural Products Discovery Center: Release of the First 8490 Sequenced Strains for Exploring Actinobacteria Biosynthetic Diversity.</title>
        <authorList>
            <person name="Kalkreuter E."/>
            <person name="Kautsar S.A."/>
            <person name="Yang D."/>
            <person name="Bader C.D."/>
            <person name="Teijaro C.N."/>
            <person name="Fluegel L."/>
            <person name="Davis C.M."/>
            <person name="Simpson J.R."/>
            <person name="Lauterbach L."/>
            <person name="Steele A.D."/>
            <person name="Gui C."/>
            <person name="Meng S."/>
            <person name="Li G."/>
            <person name="Viehrig K."/>
            <person name="Ye F."/>
            <person name="Su P."/>
            <person name="Kiefer A.F."/>
            <person name="Nichols A."/>
            <person name="Cepeda A.J."/>
            <person name="Yan W."/>
            <person name="Fan B."/>
            <person name="Jiang Y."/>
            <person name="Adhikari A."/>
            <person name="Zheng C.-J."/>
            <person name="Schuster L."/>
            <person name="Cowan T.M."/>
            <person name="Smanski M.J."/>
            <person name="Chevrette M.G."/>
            <person name="De Carvalho L.P.S."/>
            <person name="Shen B."/>
        </authorList>
    </citation>
    <scope>NUCLEOTIDE SEQUENCE [LARGE SCALE GENOMIC DNA]</scope>
    <source>
        <strain evidence="1 2">NPDC048229</strain>
    </source>
</reference>
<organism evidence="1 2">
    <name type="scientific">Streptomyces omiyaensis</name>
    <dbReference type="NCBI Taxonomy" id="68247"/>
    <lineage>
        <taxon>Bacteria</taxon>
        <taxon>Bacillati</taxon>
        <taxon>Actinomycetota</taxon>
        <taxon>Actinomycetes</taxon>
        <taxon>Kitasatosporales</taxon>
        <taxon>Streptomycetaceae</taxon>
        <taxon>Streptomyces</taxon>
    </lineage>
</organism>
<gene>
    <name evidence="1" type="ORF">ACGFYS_31985</name>
</gene>
<sequence>MKPRVRGYRPGRLFALWFIPWRYRPDCPCGWSGDVPAEFFDRVFPVFDEHRQECRRSTAASTR</sequence>
<evidence type="ECO:0000313" key="1">
    <source>
        <dbReference type="EMBL" id="MFG3193548.1"/>
    </source>
</evidence>
<comment type="caution">
    <text evidence="1">The sequence shown here is derived from an EMBL/GenBank/DDBJ whole genome shotgun (WGS) entry which is preliminary data.</text>
</comment>
<dbReference type="RefSeq" id="WP_189851319.1">
    <property type="nucleotide sequence ID" value="NZ_BMVV01000016.1"/>
</dbReference>
<evidence type="ECO:0000313" key="2">
    <source>
        <dbReference type="Proteomes" id="UP001604282"/>
    </source>
</evidence>
<protein>
    <submittedName>
        <fullName evidence="1">Uncharacterized protein</fullName>
    </submittedName>
</protein>
<accession>A0ABW7C5F2</accession>
<name>A0ABW7C5F2_9ACTN</name>
<dbReference type="Proteomes" id="UP001604282">
    <property type="component" value="Unassembled WGS sequence"/>
</dbReference>
<dbReference type="EMBL" id="JBICZW010000031">
    <property type="protein sequence ID" value="MFG3193548.1"/>
    <property type="molecule type" value="Genomic_DNA"/>
</dbReference>